<proteinExistence type="predicted"/>
<organism evidence="2 3">
    <name type="scientific">Champsocephalus esox</name>
    <name type="common">pike icefish</name>
    <dbReference type="NCBI Taxonomy" id="159716"/>
    <lineage>
        <taxon>Eukaryota</taxon>
        <taxon>Metazoa</taxon>
        <taxon>Chordata</taxon>
        <taxon>Craniata</taxon>
        <taxon>Vertebrata</taxon>
        <taxon>Euteleostomi</taxon>
        <taxon>Actinopterygii</taxon>
        <taxon>Neopterygii</taxon>
        <taxon>Teleostei</taxon>
        <taxon>Neoteleostei</taxon>
        <taxon>Acanthomorphata</taxon>
        <taxon>Eupercaria</taxon>
        <taxon>Perciformes</taxon>
        <taxon>Notothenioidei</taxon>
        <taxon>Channichthyidae</taxon>
        <taxon>Champsocephalus</taxon>
    </lineage>
</organism>
<name>A0AAN8GV93_9TELE</name>
<evidence type="ECO:0000256" key="1">
    <source>
        <dbReference type="SAM" id="MobiDB-lite"/>
    </source>
</evidence>
<feature type="region of interest" description="Disordered" evidence="1">
    <location>
        <begin position="15"/>
        <end position="37"/>
    </location>
</feature>
<accession>A0AAN8GV93</accession>
<keyword evidence="3" id="KW-1185">Reference proteome</keyword>
<protein>
    <submittedName>
        <fullName evidence="2">Uncharacterized protein</fullName>
    </submittedName>
</protein>
<comment type="caution">
    <text evidence="2">The sequence shown here is derived from an EMBL/GenBank/DDBJ whole genome shotgun (WGS) entry which is preliminary data.</text>
</comment>
<dbReference type="EMBL" id="JAULUE010002055">
    <property type="protein sequence ID" value="KAK5892148.1"/>
    <property type="molecule type" value="Genomic_DNA"/>
</dbReference>
<evidence type="ECO:0000313" key="3">
    <source>
        <dbReference type="Proteomes" id="UP001335648"/>
    </source>
</evidence>
<gene>
    <name evidence="2" type="ORF">CesoFtcFv8_012555</name>
</gene>
<sequence length="112" mass="12240">MPKECGSWRAFRAQACHPPRPCPPSALSADTESAPGPPPFSSATLLLCELAHRAHTDTGLNRPCVQSAPPSSASGVSVITAIKKGKKQHMRRMCCVLIWPEKEFQHRLLRVD</sequence>
<dbReference type="Proteomes" id="UP001335648">
    <property type="component" value="Unassembled WGS sequence"/>
</dbReference>
<dbReference type="AlphaFoldDB" id="A0AAN8GV93"/>
<reference evidence="2 3" key="1">
    <citation type="journal article" date="2023" name="Mol. Biol. Evol.">
        <title>Genomics of Secondarily Temperate Adaptation in the Only Non-Antarctic Icefish.</title>
        <authorList>
            <person name="Rivera-Colon A.G."/>
            <person name="Rayamajhi N."/>
            <person name="Minhas B.F."/>
            <person name="Madrigal G."/>
            <person name="Bilyk K.T."/>
            <person name="Yoon V."/>
            <person name="Hune M."/>
            <person name="Gregory S."/>
            <person name="Cheng C.H.C."/>
            <person name="Catchen J.M."/>
        </authorList>
    </citation>
    <scope>NUCLEOTIDE SEQUENCE [LARGE SCALE GENOMIC DNA]</scope>
    <source>
        <strain evidence="2">JC2023a</strain>
    </source>
</reference>
<evidence type="ECO:0000313" key="2">
    <source>
        <dbReference type="EMBL" id="KAK5892148.1"/>
    </source>
</evidence>